<protein>
    <submittedName>
        <fullName evidence="6">Cellulase</fullName>
    </submittedName>
</protein>
<evidence type="ECO:0000313" key="7">
    <source>
        <dbReference type="Proteomes" id="UP000292884"/>
    </source>
</evidence>
<evidence type="ECO:0000256" key="3">
    <source>
        <dbReference type="RuleBase" id="RU361153"/>
    </source>
</evidence>
<accession>A0A4R0MP13</accession>
<keyword evidence="1 3" id="KW-0378">Hydrolase</keyword>
<dbReference type="SUPFAM" id="SSF51445">
    <property type="entry name" value="(Trans)glycosidases"/>
    <property type="match status" value="1"/>
</dbReference>
<evidence type="ECO:0000256" key="4">
    <source>
        <dbReference type="SAM" id="SignalP"/>
    </source>
</evidence>
<feature type="domain" description="Glycoside hydrolase family 5" evidence="5">
    <location>
        <begin position="88"/>
        <end position="298"/>
    </location>
</feature>
<dbReference type="Gene3D" id="3.20.20.80">
    <property type="entry name" value="Glycosidases"/>
    <property type="match status" value="1"/>
</dbReference>
<evidence type="ECO:0000256" key="1">
    <source>
        <dbReference type="ARBA" id="ARBA00022801"/>
    </source>
</evidence>
<reference evidence="6 7" key="1">
    <citation type="submission" date="2019-02" db="EMBL/GenBank/DDBJ databases">
        <title>Pedobacter sp. RP-1-13 sp. nov., isolated from Arctic soil.</title>
        <authorList>
            <person name="Dahal R.H."/>
        </authorList>
    </citation>
    <scope>NUCLEOTIDE SEQUENCE [LARGE SCALE GENOMIC DNA]</scope>
    <source>
        <strain evidence="6 7">RP-1-13</strain>
    </source>
</reference>
<feature type="signal peptide" evidence="4">
    <location>
        <begin position="1"/>
        <end position="24"/>
    </location>
</feature>
<feature type="chain" id="PRO_5020838593" evidence="4">
    <location>
        <begin position="25"/>
        <end position="338"/>
    </location>
</feature>
<name>A0A4R0MP13_9SPHI</name>
<dbReference type="InterPro" id="IPR017853">
    <property type="entry name" value="GH"/>
</dbReference>
<comment type="similarity">
    <text evidence="3">Belongs to the glycosyl hydrolase 5 (cellulase A) family.</text>
</comment>
<keyword evidence="2 3" id="KW-0326">Glycosidase</keyword>
<evidence type="ECO:0000313" key="6">
    <source>
        <dbReference type="EMBL" id="TCC87972.1"/>
    </source>
</evidence>
<dbReference type="EMBL" id="SJSK01000006">
    <property type="protein sequence ID" value="TCC87972.1"/>
    <property type="molecule type" value="Genomic_DNA"/>
</dbReference>
<keyword evidence="7" id="KW-1185">Reference proteome</keyword>
<dbReference type="RefSeq" id="WP_131554936.1">
    <property type="nucleotide sequence ID" value="NZ_SJSK01000006.1"/>
</dbReference>
<sequence>MIKGRNYILMVCCILFFFGCSKKAGVIAEPIPEEKPVHPLISGVNWADARDNFVDGWVIPSGLEASDNYASAAIKSESIYNGVIANLAGVNAIRLPVNPPSVSDSWWAAYQATIDQALAKKLKVILCCWESSSSKNGMIDNMDAFWQMWTTILNKYGQQNEVYIEVFNEPYGYTLSQLSAIYEQFLSKFPALPKNRILLSGTGYAEDVTGIGADARFKDCLLALHNYAFWNTRSQSEWEANWRVRYGAYSSRTVITEFGAGMSTGKNYTGAVGSDNEIAYIIGSTNVFRNSNLSSVYWPGIRDGDSYSLLSRSGSGGDMKLSVVNPSGVTRLRFGWGY</sequence>
<evidence type="ECO:0000259" key="5">
    <source>
        <dbReference type="Pfam" id="PF00150"/>
    </source>
</evidence>
<dbReference type="Pfam" id="PF00150">
    <property type="entry name" value="Cellulase"/>
    <property type="match status" value="1"/>
</dbReference>
<dbReference type="GO" id="GO:0000272">
    <property type="term" value="P:polysaccharide catabolic process"/>
    <property type="evidence" value="ECO:0007669"/>
    <property type="project" value="InterPro"/>
</dbReference>
<evidence type="ECO:0000256" key="2">
    <source>
        <dbReference type="ARBA" id="ARBA00023295"/>
    </source>
</evidence>
<keyword evidence="4" id="KW-0732">Signal</keyword>
<dbReference type="AlphaFoldDB" id="A0A4R0MP13"/>
<dbReference type="Proteomes" id="UP000292884">
    <property type="component" value="Unassembled WGS sequence"/>
</dbReference>
<organism evidence="6 7">
    <name type="scientific">Pedobacter frigiditerrae</name>
    <dbReference type="NCBI Taxonomy" id="2530452"/>
    <lineage>
        <taxon>Bacteria</taxon>
        <taxon>Pseudomonadati</taxon>
        <taxon>Bacteroidota</taxon>
        <taxon>Sphingobacteriia</taxon>
        <taxon>Sphingobacteriales</taxon>
        <taxon>Sphingobacteriaceae</taxon>
        <taxon>Pedobacter</taxon>
    </lineage>
</organism>
<dbReference type="GO" id="GO:0004553">
    <property type="term" value="F:hydrolase activity, hydrolyzing O-glycosyl compounds"/>
    <property type="evidence" value="ECO:0007669"/>
    <property type="project" value="InterPro"/>
</dbReference>
<proteinExistence type="inferred from homology"/>
<gene>
    <name evidence="6" type="ORF">EZ428_19785</name>
</gene>
<dbReference type="InterPro" id="IPR001547">
    <property type="entry name" value="Glyco_hydro_5"/>
</dbReference>
<dbReference type="OrthoDB" id="273314at2"/>
<dbReference type="PROSITE" id="PS51257">
    <property type="entry name" value="PROKAR_LIPOPROTEIN"/>
    <property type="match status" value="1"/>
</dbReference>
<comment type="caution">
    <text evidence="6">The sequence shown here is derived from an EMBL/GenBank/DDBJ whole genome shotgun (WGS) entry which is preliminary data.</text>
</comment>